<dbReference type="AlphaFoldDB" id="A0A1V0NJ97"/>
<gene>
    <name evidence="1" type="ORF">LL275_2351</name>
</gene>
<evidence type="ECO:0000313" key="2">
    <source>
        <dbReference type="Proteomes" id="UP000192085"/>
    </source>
</evidence>
<sequence length="74" mass="8659">MVRNIYEDTIFVITNKLNNKLDVLLSSSNDNHNMDIDQSVIEFAKITSNFNNLLIEVMKRNAMVKEFVSERDKH</sequence>
<accession>A0A1V0NJ97</accession>
<reference evidence="1 2" key="1">
    <citation type="journal article" date="2017" name="BMC Genomics">
        <title>Comparative and functional genomics of the Lactococcus lactis taxon; insights into evolution and niche adaptation.</title>
        <authorList>
            <person name="Kelleher P."/>
            <person name="Bottacini F."/>
            <person name="Mahony J."/>
            <person name="Kilcawley K.N."/>
            <person name="van Sinderen D."/>
        </authorList>
    </citation>
    <scope>NUCLEOTIDE SEQUENCE [LARGE SCALE GENOMIC DNA]</scope>
    <source>
        <strain evidence="1 2">275</strain>
    </source>
</reference>
<organism evidence="1 2">
    <name type="scientific">Lactococcus lactis subsp. lactis</name>
    <name type="common">Streptococcus lactis</name>
    <dbReference type="NCBI Taxonomy" id="1360"/>
    <lineage>
        <taxon>Bacteria</taxon>
        <taxon>Bacillati</taxon>
        <taxon>Bacillota</taxon>
        <taxon>Bacilli</taxon>
        <taxon>Lactobacillales</taxon>
        <taxon>Streptococcaceae</taxon>
        <taxon>Lactococcus</taxon>
    </lineage>
</organism>
<dbReference type="Proteomes" id="UP000192085">
    <property type="component" value="Chromosome"/>
</dbReference>
<name>A0A1V0NJ97_LACLL</name>
<evidence type="ECO:0000313" key="1">
    <source>
        <dbReference type="EMBL" id="ARD99975.1"/>
    </source>
</evidence>
<protein>
    <submittedName>
        <fullName evidence="1">Prophage protein</fullName>
    </submittedName>
</protein>
<proteinExistence type="predicted"/>
<dbReference type="EMBL" id="CP015897">
    <property type="protein sequence ID" value="ARD99975.1"/>
    <property type="molecule type" value="Genomic_DNA"/>
</dbReference>